<evidence type="ECO:0000259" key="4">
    <source>
        <dbReference type="SMART" id="SM00065"/>
    </source>
</evidence>
<comment type="caution">
    <text evidence="6">The sequence shown here is derived from an EMBL/GenBank/DDBJ whole genome shotgun (WGS) entry which is preliminary data.</text>
</comment>
<dbReference type="InterPro" id="IPR036890">
    <property type="entry name" value="HATPase_C_sf"/>
</dbReference>
<dbReference type="PANTHER" id="PTHR24421:SF56">
    <property type="entry name" value="OXYGEN SENSOR HISTIDINE KINASE RESPONSE REGULATOR DOST"/>
    <property type="match status" value="1"/>
</dbReference>
<dbReference type="SUPFAM" id="SSF55874">
    <property type="entry name" value="ATPase domain of HSP90 chaperone/DNA topoisomerase II/histidine kinase"/>
    <property type="match status" value="1"/>
</dbReference>
<keyword evidence="1" id="KW-0808">Transferase</keyword>
<dbReference type="InterPro" id="IPR029016">
    <property type="entry name" value="GAF-like_dom_sf"/>
</dbReference>
<keyword evidence="7" id="KW-1185">Reference proteome</keyword>
<gene>
    <name evidence="6" type="ORF">BJ968_003316</name>
</gene>
<sequence length="563" mass="59341">MEPEIVRFPAVARLELDQLLEQLIERAQDVLGTQGRLRGLLAATRAISSDLDLPVLLRRITQAACDLLGARYGALGVIGSDGTLSEFITVGVDEATAAGTGPLPQGAGILGQLIRHPEPLRLADLGAHPAAVGLPPGHPPMGTFLGVPVRVRDQVFGNLYLTEKSAAGRPVEFSAEDEELLVALASAAGVAIDNARLFDVAERRQRWLRASADIVRDLLAEDAPALSLVARRALVAAGADLAAVLAPDPRAPERVQVVAADGEGADALLGTTWPRERFPEGGVPDPAAGPRGPAMLVRIPAPESEPPGLVWLARRAPGRDFEEEDRVMAADFAGHVSLAMELGRAQQNRRTIALLDERDRIARDLHDHVIQQLFASGLRMSALAARSPDPATGEALRGLIASGDETIRTIRATIFQLRSPVPEEDVAQELRDLTEEFADLLGFTPSLLVSGTGTAAVAGELAHHVRAAVREALTNCARHAHASSVVVRLEVGGGELVLTVTDDGVGLGGSTRRSGLANLRARARDLGGDCLVESPVDPASGGGTRVRWRVPLRGTRPAPTPAG</sequence>
<evidence type="ECO:0000256" key="2">
    <source>
        <dbReference type="ARBA" id="ARBA00022777"/>
    </source>
</evidence>
<dbReference type="InterPro" id="IPR050482">
    <property type="entry name" value="Sensor_HK_TwoCompSys"/>
</dbReference>
<keyword evidence="3" id="KW-0902">Two-component regulatory system</keyword>
<protein>
    <submittedName>
        <fullName evidence="6">Signal transduction histidine kinase</fullName>
    </submittedName>
</protein>
<feature type="domain" description="GAF" evidence="4">
    <location>
        <begin position="52"/>
        <end position="202"/>
    </location>
</feature>
<dbReference type="AlphaFoldDB" id="A0A7Y9DNM5"/>
<dbReference type="GO" id="GO:0046983">
    <property type="term" value="F:protein dimerization activity"/>
    <property type="evidence" value="ECO:0007669"/>
    <property type="project" value="InterPro"/>
</dbReference>
<accession>A0A7Y9DNM5</accession>
<dbReference type="CDD" id="cd16917">
    <property type="entry name" value="HATPase_UhpB-NarQ-NarX-like"/>
    <property type="match status" value="1"/>
</dbReference>
<evidence type="ECO:0000259" key="5">
    <source>
        <dbReference type="SMART" id="SM00387"/>
    </source>
</evidence>
<dbReference type="SMART" id="SM00065">
    <property type="entry name" value="GAF"/>
    <property type="match status" value="1"/>
</dbReference>
<evidence type="ECO:0000313" key="6">
    <source>
        <dbReference type="EMBL" id="NYD23776.1"/>
    </source>
</evidence>
<dbReference type="Pfam" id="PF02518">
    <property type="entry name" value="HATPase_c"/>
    <property type="match status" value="1"/>
</dbReference>
<proteinExistence type="predicted"/>
<dbReference type="InterPro" id="IPR003018">
    <property type="entry name" value="GAF"/>
</dbReference>
<reference evidence="6 7" key="1">
    <citation type="submission" date="2020-07" db="EMBL/GenBank/DDBJ databases">
        <title>Sequencing the genomes of 1000 actinobacteria strains.</title>
        <authorList>
            <person name="Klenk H.-P."/>
        </authorList>
    </citation>
    <scope>NUCLEOTIDE SEQUENCE [LARGE SCALE GENOMIC DNA]</scope>
    <source>
        <strain evidence="6 7">DSM 7487</strain>
    </source>
</reference>
<evidence type="ECO:0000313" key="7">
    <source>
        <dbReference type="Proteomes" id="UP000521922"/>
    </source>
</evidence>
<dbReference type="Gene3D" id="1.20.5.1930">
    <property type="match status" value="1"/>
</dbReference>
<dbReference type="GO" id="GO:0000155">
    <property type="term" value="F:phosphorelay sensor kinase activity"/>
    <property type="evidence" value="ECO:0007669"/>
    <property type="project" value="InterPro"/>
</dbReference>
<dbReference type="SMART" id="SM00387">
    <property type="entry name" value="HATPase_c"/>
    <property type="match status" value="1"/>
</dbReference>
<name>A0A7Y9DNM5_9ACTN</name>
<evidence type="ECO:0000256" key="1">
    <source>
        <dbReference type="ARBA" id="ARBA00022679"/>
    </source>
</evidence>
<dbReference type="EMBL" id="JACCBB010000001">
    <property type="protein sequence ID" value="NYD23776.1"/>
    <property type="molecule type" value="Genomic_DNA"/>
</dbReference>
<dbReference type="Gene3D" id="3.30.565.10">
    <property type="entry name" value="Histidine kinase-like ATPase, C-terminal domain"/>
    <property type="match status" value="1"/>
</dbReference>
<keyword evidence="2 6" id="KW-0418">Kinase</keyword>
<dbReference type="GO" id="GO:0016020">
    <property type="term" value="C:membrane"/>
    <property type="evidence" value="ECO:0007669"/>
    <property type="project" value="InterPro"/>
</dbReference>
<dbReference type="SUPFAM" id="SSF55781">
    <property type="entry name" value="GAF domain-like"/>
    <property type="match status" value="2"/>
</dbReference>
<dbReference type="Gene3D" id="3.30.450.40">
    <property type="match status" value="2"/>
</dbReference>
<dbReference type="InterPro" id="IPR011712">
    <property type="entry name" value="Sig_transdc_His_kin_sub3_dim/P"/>
</dbReference>
<feature type="domain" description="Histidine kinase/HSP90-like ATPase" evidence="5">
    <location>
        <begin position="460"/>
        <end position="554"/>
    </location>
</feature>
<dbReference type="InterPro" id="IPR003594">
    <property type="entry name" value="HATPase_dom"/>
</dbReference>
<dbReference type="RefSeq" id="WP_179753749.1">
    <property type="nucleotide sequence ID" value="NZ_BAAAGN010000003.1"/>
</dbReference>
<dbReference type="Pfam" id="PF13185">
    <property type="entry name" value="GAF_2"/>
    <property type="match status" value="1"/>
</dbReference>
<organism evidence="6 7">
    <name type="scientific">Kineococcus aurantiacus</name>
    <dbReference type="NCBI Taxonomy" id="37633"/>
    <lineage>
        <taxon>Bacteria</taxon>
        <taxon>Bacillati</taxon>
        <taxon>Actinomycetota</taxon>
        <taxon>Actinomycetes</taxon>
        <taxon>Kineosporiales</taxon>
        <taxon>Kineosporiaceae</taxon>
        <taxon>Kineococcus</taxon>
    </lineage>
</organism>
<dbReference type="PANTHER" id="PTHR24421">
    <property type="entry name" value="NITRATE/NITRITE SENSOR PROTEIN NARX-RELATED"/>
    <property type="match status" value="1"/>
</dbReference>
<dbReference type="Proteomes" id="UP000521922">
    <property type="component" value="Unassembled WGS sequence"/>
</dbReference>
<dbReference type="Pfam" id="PF07730">
    <property type="entry name" value="HisKA_3"/>
    <property type="match status" value="1"/>
</dbReference>
<evidence type="ECO:0000256" key="3">
    <source>
        <dbReference type="ARBA" id="ARBA00023012"/>
    </source>
</evidence>